<dbReference type="EMBL" id="BT036764">
    <property type="protein sequence ID" value="ACF81769.1"/>
    <property type="molecule type" value="mRNA"/>
</dbReference>
<feature type="compositionally biased region" description="Low complexity" evidence="1">
    <location>
        <begin position="72"/>
        <end position="85"/>
    </location>
</feature>
<name>B4FI26_MAIZE</name>
<reference evidence="2" key="1">
    <citation type="journal article" date="2009" name="PLoS Genet.">
        <title>Sequencing, mapping, and analysis of 27,455 maize full-length cDNAs.</title>
        <authorList>
            <person name="Soderlund C."/>
            <person name="Descour A."/>
            <person name="Kudrna D."/>
            <person name="Bomhoff M."/>
            <person name="Boyd L."/>
            <person name="Currie J."/>
            <person name="Angelova A."/>
            <person name="Collura K."/>
            <person name="Wissotski M."/>
            <person name="Ashley E."/>
            <person name="Morrow D."/>
            <person name="Fernandes J."/>
            <person name="Walbot V."/>
            <person name="Yu Y."/>
        </authorList>
    </citation>
    <scope>NUCLEOTIDE SEQUENCE</scope>
    <source>
        <strain evidence="2">B73</strain>
    </source>
</reference>
<evidence type="ECO:0000313" key="2">
    <source>
        <dbReference type="EMBL" id="ACF81769.1"/>
    </source>
</evidence>
<accession>B4FI26</accession>
<feature type="region of interest" description="Disordered" evidence="1">
    <location>
        <begin position="25"/>
        <end position="93"/>
    </location>
</feature>
<organism evidence="2">
    <name type="scientific">Zea mays</name>
    <name type="common">Maize</name>
    <dbReference type="NCBI Taxonomy" id="4577"/>
    <lineage>
        <taxon>Eukaryota</taxon>
        <taxon>Viridiplantae</taxon>
        <taxon>Streptophyta</taxon>
        <taxon>Embryophyta</taxon>
        <taxon>Tracheophyta</taxon>
        <taxon>Spermatophyta</taxon>
        <taxon>Magnoliopsida</taxon>
        <taxon>Liliopsida</taxon>
        <taxon>Poales</taxon>
        <taxon>Poaceae</taxon>
        <taxon>PACMAD clade</taxon>
        <taxon>Panicoideae</taxon>
        <taxon>Andropogonodae</taxon>
        <taxon>Andropogoneae</taxon>
        <taxon>Tripsacinae</taxon>
        <taxon>Zea</taxon>
    </lineage>
</organism>
<dbReference type="AlphaFoldDB" id="B4FI26"/>
<evidence type="ECO:0000256" key="1">
    <source>
        <dbReference type="SAM" id="MobiDB-lite"/>
    </source>
</evidence>
<feature type="compositionally biased region" description="Low complexity" evidence="1">
    <location>
        <begin position="33"/>
        <end position="48"/>
    </location>
</feature>
<protein>
    <submittedName>
        <fullName evidence="2">Uncharacterized protein</fullName>
    </submittedName>
</protein>
<sequence>MRIRVRGGGKTSQIYACRRRRSRSQLVFRFLQPSPRGSSPTTRSTSTRPPRRRSRTSSPGTTAPFSSPTPGAASRRSSVVAAPAPGSRSPTVERSAARACRTDACVVPTCQFDACTRGLIFYHRSYLCGSITRCCFTFNLCCCTFIFGLFKPCVGRLWH</sequence>
<proteinExistence type="evidence at transcript level"/>